<feature type="transmembrane region" description="Helical" evidence="1">
    <location>
        <begin position="65"/>
        <end position="86"/>
    </location>
</feature>
<feature type="transmembrane region" description="Helical" evidence="1">
    <location>
        <begin position="36"/>
        <end position="53"/>
    </location>
</feature>
<dbReference type="PANTHER" id="PTHR39164">
    <property type="entry name" value="PROTEIN CCDC"/>
    <property type="match status" value="1"/>
</dbReference>
<feature type="transmembrane region" description="Helical" evidence="1">
    <location>
        <begin position="98"/>
        <end position="114"/>
    </location>
</feature>
<keyword evidence="3" id="KW-1185">Reference proteome</keyword>
<accession>A0A559KDQ2</accession>
<comment type="caution">
    <text evidence="2">The sequence shown here is derived from an EMBL/GenBank/DDBJ whole genome shotgun (WGS) entry which is preliminary data.</text>
</comment>
<keyword evidence="1" id="KW-0812">Transmembrane</keyword>
<proteinExistence type="predicted"/>
<reference evidence="2 3" key="1">
    <citation type="submission" date="2019-07" db="EMBL/GenBank/DDBJ databases">
        <authorList>
            <person name="Kim J."/>
        </authorList>
    </citation>
    <scope>NUCLEOTIDE SEQUENCE [LARGE SCALE GENOMIC DNA]</scope>
    <source>
        <strain evidence="2 3">JC52</strain>
    </source>
</reference>
<organism evidence="2 3">
    <name type="scientific">Paenibacillus cremeus</name>
    <dbReference type="NCBI Taxonomy" id="2163881"/>
    <lineage>
        <taxon>Bacteria</taxon>
        <taxon>Bacillati</taxon>
        <taxon>Bacillota</taxon>
        <taxon>Bacilli</taxon>
        <taxon>Bacillales</taxon>
        <taxon>Paenibacillaceae</taxon>
        <taxon>Paenibacillus</taxon>
    </lineage>
</organism>
<name>A0A559KDQ2_9BACL</name>
<feature type="transmembrane region" description="Helical" evidence="1">
    <location>
        <begin position="6"/>
        <end position="24"/>
    </location>
</feature>
<evidence type="ECO:0000256" key="1">
    <source>
        <dbReference type="SAM" id="Phobius"/>
    </source>
</evidence>
<dbReference type="OrthoDB" id="2941182at2"/>
<feature type="transmembrane region" description="Helical" evidence="1">
    <location>
        <begin position="126"/>
        <end position="147"/>
    </location>
</feature>
<dbReference type="Pfam" id="PF07301">
    <property type="entry name" value="DUF1453"/>
    <property type="match status" value="1"/>
</dbReference>
<dbReference type="EMBL" id="VNJI01000009">
    <property type="protein sequence ID" value="TVY10250.1"/>
    <property type="molecule type" value="Genomic_DNA"/>
</dbReference>
<dbReference type="PANTHER" id="PTHR39164:SF1">
    <property type="entry name" value="PROTEIN CCDC"/>
    <property type="match status" value="1"/>
</dbReference>
<keyword evidence="1" id="KW-1133">Transmembrane helix</keyword>
<dbReference type="InterPro" id="IPR058247">
    <property type="entry name" value="DUF1453"/>
</dbReference>
<dbReference type="PIRSF" id="PIRSF021441">
    <property type="entry name" value="DUF1453"/>
    <property type="match status" value="1"/>
</dbReference>
<dbReference type="InterPro" id="IPR031306">
    <property type="entry name" value="CcdC"/>
</dbReference>
<gene>
    <name evidence="2" type="ORF">FPZ49_09295</name>
</gene>
<dbReference type="Proteomes" id="UP000317036">
    <property type="component" value="Unassembled WGS sequence"/>
</dbReference>
<evidence type="ECO:0000313" key="2">
    <source>
        <dbReference type="EMBL" id="TVY10250.1"/>
    </source>
</evidence>
<protein>
    <submittedName>
        <fullName evidence="2">Cytochrome c biogenesis protein CcdC</fullName>
    </submittedName>
</protein>
<keyword evidence="1" id="KW-0472">Membrane</keyword>
<dbReference type="AlphaFoldDB" id="A0A559KDQ2"/>
<evidence type="ECO:0000313" key="3">
    <source>
        <dbReference type="Proteomes" id="UP000317036"/>
    </source>
</evidence>
<dbReference type="RefSeq" id="WP_144845807.1">
    <property type="nucleotide sequence ID" value="NZ_VNJI01000009.1"/>
</dbReference>
<sequence length="159" mass="18198">MNTSNLAALIPVVIMVSLVLWRRLRATNKPVKGNGYRMLLPLVFMWFGMVGLLNPQLHLTVKEVVLSFLCGLVLSIPMILTTNYEVRDDGHIYPKKSIAFVIALVGLLILRLALREYLQGLDPAELGMLFYFIAIGYVMPWRLVSYLKFRKLLPHRRAE</sequence>